<name>A0A9P8LF48_9PEZI</name>
<feature type="non-terminal residue" evidence="3">
    <location>
        <position position="383"/>
    </location>
</feature>
<dbReference type="InterPro" id="IPR016024">
    <property type="entry name" value="ARM-type_fold"/>
</dbReference>
<feature type="repeat" description="HEAT" evidence="1">
    <location>
        <begin position="141"/>
        <end position="179"/>
    </location>
</feature>
<dbReference type="GO" id="GO:0006409">
    <property type="term" value="P:tRNA export from nucleus"/>
    <property type="evidence" value="ECO:0007669"/>
    <property type="project" value="TreeGrafter"/>
</dbReference>
<dbReference type="PROSITE" id="PS50077">
    <property type="entry name" value="HEAT_REPEAT"/>
    <property type="match status" value="1"/>
</dbReference>
<accession>A0A9P8LF48</accession>
<sequence>MSNTKIISGLDELSDDFPEEFFKLKVLPELLQSLEFGGGGPKVFSVVMKIAVKLSDDEYDTRITPVIVRLFASPDRAIRVCLLDNLPLMIERLPQKVVNDQIFPQMVTGFLDVAPVVREQTVKAILTIITKLSDRTINGELLKYLAKTSNDDQPGIRTNTTICLGKIAKNLGSSRIRKYGLTLPETAIPPSSSSEASASHAPRMGTPHNDTSWAGWAISSFTNKLAAASGDIQPIPNNAGNRAKDNRASTMRPTTDPARGTSPAAPASTFHRQPIVSPPSASAHDSQEDITVDNDDFAAWGNMEEENFSDAPADTQPASSQNTTHTSSVKAGFDDGGEPDFAGWLSAQAQAKSKTQLPKGLARPSTTSVTRPGGSSRSTPSSS</sequence>
<feature type="region of interest" description="Disordered" evidence="2">
    <location>
        <begin position="308"/>
        <end position="383"/>
    </location>
</feature>
<feature type="compositionally biased region" description="Polar residues" evidence="2">
    <location>
        <begin position="347"/>
        <end position="356"/>
    </location>
</feature>
<dbReference type="EMBL" id="JAGHQM010000259">
    <property type="protein sequence ID" value="KAH0563066.1"/>
    <property type="molecule type" value="Genomic_DNA"/>
</dbReference>
<dbReference type="GO" id="GO:0005737">
    <property type="term" value="C:cytoplasm"/>
    <property type="evidence" value="ECO:0007669"/>
    <property type="project" value="TreeGrafter"/>
</dbReference>
<comment type="caution">
    <text evidence="3">The sequence shown here is derived from an EMBL/GenBank/DDBJ whole genome shotgun (WGS) entry which is preliminary data.</text>
</comment>
<protein>
    <submittedName>
        <fullName evidence="3">Uncharacterized protein</fullName>
    </submittedName>
</protein>
<reference evidence="3" key="1">
    <citation type="submission" date="2021-03" db="EMBL/GenBank/DDBJ databases">
        <title>Comparative genomics and phylogenomic investigation of the class Geoglossomycetes provide insights into ecological specialization and systematics.</title>
        <authorList>
            <person name="Melie T."/>
            <person name="Pirro S."/>
            <person name="Miller A.N."/>
            <person name="Quandt A."/>
        </authorList>
    </citation>
    <scope>NUCLEOTIDE SEQUENCE</scope>
    <source>
        <strain evidence="3">CAQ_001_2017</strain>
    </source>
</reference>
<dbReference type="Proteomes" id="UP000750711">
    <property type="component" value="Unassembled WGS sequence"/>
</dbReference>
<dbReference type="InterPro" id="IPR011989">
    <property type="entry name" value="ARM-like"/>
</dbReference>
<feature type="compositionally biased region" description="Polar residues" evidence="2">
    <location>
        <begin position="316"/>
        <end position="329"/>
    </location>
</feature>
<dbReference type="Gene3D" id="1.25.10.10">
    <property type="entry name" value="Leucine-rich Repeat Variant"/>
    <property type="match status" value="1"/>
</dbReference>
<dbReference type="InterPro" id="IPR021133">
    <property type="entry name" value="HEAT_type_2"/>
</dbReference>
<evidence type="ECO:0000313" key="4">
    <source>
        <dbReference type="Proteomes" id="UP000750711"/>
    </source>
</evidence>
<proteinExistence type="predicted"/>
<organism evidence="3 4">
    <name type="scientific">Trichoglossum hirsutum</name>
    <dbReference type="NCBI Taxonomy" id="265104"/>
    <lineage>
        <taxon>Eukaryota</taxon>
        <taxon>Fungi</taxon>
        <taxon>Dikarya</taxon>
        <taxon>Ascomycota</taxon>
        <taxon>Pezizomycotina</taxon>
        <taxon>Geoglossomycetes</taxon>
        <taxon>Geoglossales</taxon>
        <taxon>Geoglossaceae</taxon>
        <taxon>Trichoglossum</taxon>
    </lineage>
</organism>
<evidence type="ECO:0000313" key="3">
    <source>
        <dbReference type="EMBL" id="KAH0563066.1"/>
    </source>
</evidence>
<keyword evidence="4" id="KW-1185">Reference proteome</keyword>
<dbReference type="InterPro" id="IPR051177">
    <property type="entry name" value="CIK-Related_Protein"/>
</dbReference>
<evidence type="ECO:0000256" key="1">
    <source>
        <dbReference type="PROSITE-ProRule" id="PRU00103"/>
    </source>
</evidence>
<dbReference type="AlphaFoldDB" id="A0A9P8LF48"/>
<dbReference type="PANTHER" id="PTHR12984:SF3">
    <property type="entry name" value="N-TERMINAL KINASE-LIKE PROTEIN"/>
    <property type="match status" value="1"/>
</dbReference>
<feature type="region of interest" description="Disordered" evidence="2">
    <location>
        <begin position="230"/>
        <end position="288"/>
    </location>
</feature>
<feature type="compositionally biased region" description="Low complexity" evidence="2">
    <location>
        <begin position="370"/>
        <end position="383"/>
    </location>
</feature>
<dbReference type="SUPFAM" id="SSF48371">
    <property type="entry name" value="ARM repeat"/>
    <property type="match status" value="1"/>
</dbReference>
<feature type="region of interest" description="Disordered" evidence="2">
    <location>
        <begin position="185"/>
        <end position="211"/>
    </location>
</feature>
<evidence type="ECO:0000256" key="2">
    <source>
        <dbReference type="SAM" id="MobiDB-lite"/>
    </source>
</evidence>
<dbReference type="PANTHER" id="PTHR12984">
    <property type="entry name" value="SCY1-RELATED S/T PROTEIN KINASE-LIKE"/>
    <property type="match status" value="1"/>
</dbReference>
<gene>
    <name evidence="3" type="ORF">GP486_002372</name>
</gene>
<feature type="compositionally biased region" description="Low complexity" evidence="2">
    <location>
        <begin position="185"/>
        <end position="202"/>
    </location>
</feature>